<evidence type="ECO:0000256" key="7">
    <source>
        <dbReference type="HAMAP-Rule" id="MF_00143"/>
    </source>
</evidence>
<organism evidence="8 9">
    <name type="scientific">Methylocystis heyeri</name>
    <dbReference type="NCBI Taxonomy" id="391905"/>
    <lineage>
        <taxon>Bacteria</taxon>
        <taxon>Pseudomonadati</taxon>
        <taxon>Pseudomonadota</taxon>
        <taxon>Alphaproteobacteria</taxon>
        <taxon>Hyphomicrobiales</taxon>
        <taxon>Methylocystaceae</taxon>
        <taxon>Methylocystis</taxon>
    </lineage>
</organism>
<dbReference type="Pfam" id="PF03350">
    <property type="entry name" value="UPF0114"/>
    <property type="match status" value="1"/>
</dbReference>
<comment type="caution">
    <text evidence="7">Lacks conserved residue(s) required for the propagation of feature annotation.</text>
</comment>
<evidence type="ECO:0000313" key="9">
    <source>
        <dbReference type="Proteomes" id="UP000309061"/>
    </source>
</evidence>
<dbReference type="EMBL" id="CP046052">
    <property type="protein sequence ID" value="QGM47993.1"/>
    <property type="molecule type" value="Genomic_DNA"/>
</dbReference>
<dbReference type="Proteomes" id="UP000309061">
    <property type="component" value="Chromosome"/>
</dbReference>
<protein>
    <recommendedName>
        <fullName evidence="7">UPF0114 protein H2LOC_007985</fullName>
    </recommendedName>
</protein>
<evidence type="ECO:0000256" key="4">
    <source>
        <dbReference type="ARBA" id="ARBA00022692"/>
    </source>
</evidence>
<evidence type="ECO:0000256" key="1">
    <source>
        <dbReference type="ARBA" id="ARBA00004651"/>
    </source>
</evidence>
<dbReference type="PANTHER" id="PTHR38596:SF1">
    <property type="entry name" value="UPF0114 PROTEIN YQHA"/>
    <property type="match status" value="1"/>
</dbReference>
<dbReference type="OrthoDB" id="9783569at2"/>
<evidence type="ECO:0000256" key="3">
    <source>
        <dbReference type="ARBA" id="ARBA00022475"/>
    </source>
</evidence>
<sequence length="178" mass="19799">MKRLFEYYLLMSRWLLAPFLVMMTLCLAALMVNAAKKTLTVVAILAKDESDHVTLEILNIIDVTLTGALLVLVSVSVYENFVSRVSKTEFSGWPDWMGSIDFSQLKLKLLSTIVAISAIKLLEAFMDLSETSDRDLYFYMGIHLTFVASTVAFALGERLSSSHGSHGEATSQSETYNP</sequence>
<dbReference type="PANTHER" id="PTHR38596">
    <property type="entry name" value="UPF0114 PROTEIN YQHA"/>
    <property type="match status" value="1"/>
</dbReference>
<dbReference type="AlphaFoldDB" id="A0A6B8KMD1"/>
<keyword evidence="4 7" id="KW-0812">Transmembrane</keyword>
<comment type="subcellular location">
    <subcellularLocation>
        <location evidence="1 7">Cell membrane</location>
        <topology evidence="1 7">Multi-pass membrane protein</topology>
    </subcellularLocation>
</comment>
<evidence type="ECO:0000256" key="5">
    <source>
        <dbReference type="ARBA" id="ARBA00022989"/>
    </source>
</evidence>
<comment type="similarity">
    <text evidence="2 7">Belongs to the UPF0114 family.</text>
</comment>
<keyword evidence="9" id="KW-1185">Reference proteome</keyword>
<gene>
    <name evidence="8" type="ORF">H2LOC_007985</name>
</gene>
<keyword evidence="5 7" id="KW-1133">Transmembrane helix</keyword>
<evidence type="ECO:0000256" key="2">
    <source>
        <dbReference type="ARBA" id="ARBA00005774"/>
    </source>
</evidence>
<accession>A0A6B8KMD1</accession>
<keyword evidence="3 7" id="KW-1003">Cell membrane</keyword>
<dbReference type="GO" id="GO:0005886">
    <property type="term" value="C:plasma membrane"/>
    <property type="evidence" value="ECO:0007669"/>
    <property type="project" value="UniProtKB-SubCell"/>
</dbReference>
<dbReference type="KEGG" id="mhey:H2LOC_007985"/>
<evidence type="ECO:0000256" key="6">
    <source>
        <dbReference type="ARBA" id="ARBA00023136"/>
    </source>
</evidence>
<reference evidence="8 9" key="1">
    <citation type="submission" date="2019-11" db="EMBL/GenBank/DDBJ databases">
        <title>The genome sequence of Methylocystis heyeri.</title>
        <authorList>
            <person name="Oshkin I.Y."/>
            <person name="Miroshnikov K."/>
            <person name="Dedysh S.N."/>
        </authorList>
    </citation>
    <scope>NUCLEOTIDE SEQUENCE [LARGE SCALE GENOMIC DNA]</scope>
    <source>
        <strain evidence="8 9">H2</strain>
    </source>
</reference>
<name>A0A6B8KMD1_9HYPH</name>
<dbReference type="InterPro" id="IPR020761">
    <property type="entry name" value="UPF0114_bac"/>
</dbReference>
<feature type="transmembrane region" description="Helical" evidence="7">
    <location>
        <begin position="137"/>
        <end position="156"/>
    </location>
</feature>
<dbReference type="HAMAP" id="MF_00143">
    <property type="entry name" value="UPF0114"/>
    <property type="match status" value="1"/>
</dbReference>
<proteinExistence type="inferred from homology"/>
<dbReference type="InterPro" id="IPR005134">
    <property type="entry name" value="UPF0114"/>
</dbReference>
<feature type="transmembrane region" description="Helical" evidence="7">
    <location>
        <begin position="58"/>
        <end position="78"/>
    </location>
</feature>
<evidence type="ECO:0000313" key="8">
    <source>
        <dbReference type="EMBL" id="QGM47993.1"/>
    </source>
</evidence>
<keyword evidence="6 7" id="KW-0472">Membrane</keyword>